<feature type="non-terminal residue" evidence="1">
    <location>
        <position position="91"/>
    </location>
</feature>
<protein>
    <submittedName>
        <fullName evidence="1">Uncharacterized protein</fullName>
    </submittedName>
</protein>
<name>A0A699XEK7_TANCI</name>
<organism evidence="1">
    <name type="scientific">Tanacetum cinerariifolium</name>
    <name type="common">Dalmatian daisy</name>
    <name type="synonym">Chrysanthemum cinerariifolium</name>
    <dbReference type="NCBI Taxonomy" id="118510"/>
    <lineage>
        <taxon>Eukaryota</taxon>
        <taxon>Viridiplantae</taxon>
        <taxon>Streptophyta</taxon>
        <taxon>Embryophyta</taxon>
        <taxon>Tracheophyta</taxon>
        <taxon>Spermatophyta</taxon>
        <taxon>Magnoliopsida</taxon>
        <taxon>eudicotyledons</taxon>
        <taxon>Gunneridae</taxon>
        <taxon>Pentapetalae</taxon>
        <taxon>asterids</taxon>
        <taxon>campanulids</taxon>
        <taxon>Asterales</taxon>
        <taxon>Asteraceae</taxon>
        <taxon>Asteroideae</taxon>
        <taxon>Anthemideae</taxon>
        <taxon>Anthemidinae</taxon>
        <taxon>Tanacetum</taxon>
    </lineage>
</organism>
<feature type="non-terminal residue" evidence="1">
    <location>
        <position position="1"/>
    </location>
</feature>
<evidence type="ECO:0000313" key="1">
    <source>
        <dbReference type="EMBL" id="GFD56306.1"/>
    </source>
</evidence>
<accession>A0A699XEK7</accession>
<proteinExistence type="predicted"/>
<gene>
    <name evidence="1" type="ORF">Tci_928275</name>
</gene>
<dbReference type="EMBL" id="BKCJ011827988">
    <property type="protein sequence ID" value="GFD56306.1"/>
    <property type="molecule type" value="Genomic_DNA"/>
</dbReference>
<sequence>VAELQGCLGREVVGGLAEGGRAAQRALVVGAGRVEAAEALPHAGAAVGRFELVARGRGGSRPKLLQRAQGLRVVAAISLKAGAGEHGVERL</sequence>
<dbReference type="AlphaFoldDB" id="A0A699XEK7"/>
<comment type="caution">
    <text evidence="1">The sequence shown here is derived from an EMBL/GenBank/DDBJ whole genome shotgun (WGS) entry which is preliminary data.</text>
</comment>
<reference evidence="1" key="1">
    <citation type="journal article" date="2019" name="Sci. Rep.">
        <title>Draft genome of Tanacetum cinerariifolium, the natural source of mosquito coil.</title>
        <authorList>
            <person name="Yamashiro T."/>
            <person name="Shiraishi A."/>
            <person name="Satake H."/>
            <person name="Nakayama K."/>
        </authorList>
    </citation>
    <scope>NUCLEOTIDE SEQUENCE</scope>
</reference>